<evidence type="ECO:0000313" key="2">
    <source>
        <dbReference type="Proteomes" id="UP001317532"/>
    </source>
</evidence>
<dbReference type="KEGG" id="vab:WPS_23020"/>
<keyword evidence="2" id="KW-1185">Reference proteome</keyword>
<dbReference type="RefSeq" id="WP_317994644.1">
    <property type="nucleotide sequence ID" value="NZ_AP025523.1"/>
</dbReference>
<dbReference type="AlphaFoldDB" id="A0AAN1XYJ8"/>
<protein>
    <submittedName>
        <fullName evidence="1">Uncharacterized protein</fullName>
    </submittedName>
</protein>
<name>A0AAN1XYJ8_UNVUL</name>
<sequence length="135" mass="14692">MIAYERALAAAVRGERVASAIAPAALDAFVAQAVRKRLDALRALLPATLASLGRAEFEARYRAFSAGRAPAGAGEYRAEAVAFARSLRMRESRREAALLAMRGPRAGFALVRTGRGLTLLMRLRRTGRLHVVQFR</sequence>
<gene>
    <name evidence="1" type="ORF">WPS_23020</name>
</gene>
<reference evidence="1 2" key="1">
    <citation type="journal article" date="2022" name="ISME Commun">
        <title>Vulcanimicrobium alpinus gen. nov. sp. nov., the first cultivated representative of the candidate phylum 'Eremiobacterota', is a metabolically versatile aerobic anoxygenic phototroph.</title>
        <authorList>
            <person name="Yabe S."/>
            <person name="Muto K."/>
            <person name="Abe K."/>
            <person name="Yokota A."/>
            <person name="Staudigel H."/>
            <person name="Tebo B.M."/>
        </authorList>
    </citation>
    <scope>NUCLEOTIDE SEQUENCE [LARGE SCALE GENOMIC DNA]</scope>
    <source>
        <strain evidence="1 2">WC8-2</strain>
    </source>
</reference>
<evidence type="ECO:0000313" key="1">
    <source>
        <dbReference type="EMBL" id="BDE07026.1"/>
    </source>
</evidence>
<organism evidence="1 2">
    <name type="scientific">Vulcanimicrobium alpinum</name>
    <dbReference type="NCBI Taxonomy" id="3016050"/>
    <lineage>
        <taxon>Bacteria</taxon>
        <taxon>Bacillati</taxon>
        <taxon>Vulcanimicrobiota</taxon>
        <taxon>Vulcanimicrobiia</taxon>
        <taxon>Vulcanimicrobiales</taxon>
        <taxon>Vulcanimicrobiaceae</taxon>
        <taxon>Vulcanimicrobium</taxon>
    </lineage>
</organism>
<proteinExistence type="predicted"/>
<dbReference type="Proteomes" id="UP001317532">
    <property type="component" value="Chromosome"/>
</dbReference>
<dbReference type="EMBL" id="AP025523">
    <property type="protein sequence ID" value="BDE07026.1"/>
    <property type="molecule type" value="Genomic_DNA"/>
</dbReference>
<accession>A0AAN1XYJ8</accession>